<dbReference type="SUPFAM" id="SSF52374">
    <property type="entry name" value="Nucleotidylyl transferase"/>
    <property type="match status" value="1"/>
</dbReference>
<dbReference type="Gene3D" id="3.40.50.620">
    <property type="entry name" value="HUPs"/>
    <property type="match status" value="1"/>
</dbReference>
<dbReference type="EC" id="6.3.4.-" evidence="1"/>
<keyword evidence="1" id="KW-0963">Cytoplasm</keyword>
<dbReference type="EMBL" id="CP007585">
    <property type="protein sequence ID" value="AJC49896.1"/>
    <property type="molecule type" value="Genomic_DNA"/>
</dbReference>
<keyword evidence="1" id="KW-0436">Ligase</keyword>
<comment type="subcellular location">
    <subcellularLocation>
        <location evidence="1">Cytoplasm</location>
    </subcellularLocation>
</comment>
<evidence type="ECO:0000313" key="2">
    <source>
        <dbReference type="EMBL" id="AJC49896.1"/>
    </source>
</evidence>
<accession>A0A0A8ECG0</accession>
<dbReference type="Pfam" id="PF05636">
    <property type="entry name" value="HIGH_NTase1"/>
    <property type="match status" value="1"/>
</dbReference>
<keyword evidence="1" id="KW-0820">tRNA-binding</keyword>
<dbReference type="STRING" id="743971.MYF_01910"/>
<comment type="function">
    <text evidence="1">Catalyzes the formation of N(4)-acetylcytidine (ac(4)C) at the wobble position of elongator tRNA(Met), using acetate and ATP as substrates. First activates an acetate ion to form acetyladenylate (Ac-AMP) and then transfers the acetyl group to tRNA to form ac(4)C34.</text>
</comment>
<feature type="binding site" evidence="1">
    <location>
        <begin position="6"/>
        <end position="19"/>
    </location>
    <ligand>
        <name>ATP</name>
        <dbReference type="ChEBI" id="CHEBI:30616"/>
    </ligand>
</feature>
<organism evidence="2 3">
    <name type="scientific">Mesomycoplasma flocculare ATCC 27399</name>
    <dbReference type="NCBI Taxonomy" id="743971"/>
    <lineage>
        <taxon>Bacteria</taxon>
        <taxon>Bacillati</taxon>
        <taxon>Mycoplasmatota</taxon>
        <taxon>Mycoplasmoidales</taxon>
        <taxon>Metamycoplasmataceae</taxon>
        <taxon>Mesomycoplasma</taxon>
    </lineage>
</organism>
<gene>
    <name evidence="1" type="primary">tmcAL</name>
    <name evidence="2" type="ORF">MYF_01910</name>
</gene>
<comment type="similarity">
    <text evidence="1">Belongs to the TmcAL family.</text>
</comment>
<dbReference type="Proteomes" id="UP000031129">
    <property type="component" value="Chromosome"/>
</dbReference>
<protein>
    <recommendedName>
        <fullName evidence="1">tRNA(Met) cytidine acetate ligase</fullName>
        <ecNumber evidence="1">6.3.4.-</ecNumber>
    </recommendedName>
</protein>
<keyword evidence="1" id="KW-0547">Nucleotide-binding</keyword>
<keyword evidence="1" id="KW-0067">ATP-binding</keyword>
<dbReference type="PANTHER" id="PTHR37825">
    <property type="entry name" value="TRNA(MET) CYTIDINE ACETATE LIGASE"/>
    <property type="match status" value="1"/>
</dbReference>
<keyword evidence="1" id="KW-0694">RNA-binding</keyword>
<dbReference type="GO" id="GO:0005524">
    <property type="term" value="F:ATP binding"/>
    <property type="evidence" value="ECO:0007669"/>
    <property type="project" value="UniProtKB-KW"/>
</dbReference>
<dbReference type="GO" id="GO:0000049">
    <property type="term" value="F:tRNA binding"/>
    <property type="evidence" value="ECO:0007669"/>
    <property type="project" value="UniProtKB-KW"/>
</dbReference>
<feature type="binding site" evidence="1">
    <location>
        <position position="157"/>
    </location>
    <ligand>
        <name>ATP</name>
        <dbReference type="ChEBI" id="CHEBI:30616"/>
    </ligand>
</feature>
<name>A0A0A8ECG0_MESFC</name>
<reference evidence="2 3" key="1">
    <citation type="journal article" date="2015" name="Genome Announc.">
        <title>Complete Genome Sequence of Mycoplasma flocculare Strain Ms42T (ATCC 27399T).</title>
        <authorList>
            <person name="Calcutt M.J."/>
            <person name="Foecking M.F."/>
            <person name="Heidari M.B."/>
            <person name="McIntosh M.A."/>
        </authorList>
    </citation>
    <scope>NUCLEOTIDE SEQUENCE [LARGE SCALE GENOMIC DNA]</scope>
    <source>
        <strain evidence="3">ATCC 27399</strain>
    </source>
</reference>
<dbReference type="RefSeq" id="WP_002557557.1">
    <property type="nucleotide sequence ID" value="NZ_CP007585.1"/>
</dbReference>
<evidence type="ECO:0000256" key="1">
    <source>
        <dbReference type="HAMAP-Rule" id="MF_01539"/>
    </source>
</evidence>
<dbReference type="AlphaFoldDB" id="A0A0A8ECG0"/>
<comment type="caution">
    <text evidence="1">Lacks conserved residue(s) required for the propagation of feature annotation.</text>
</comment>
<dbReference type="InterPro" id="IPR008513">
    <property type="entry name" value="tRNA(Met)_cyd_acetate_ligase"/>
</dbReference>
<dbReference type="HOGENOM" id="CLU_038915_1_0_14"/>
<dbReference type="HAMAP" id="MF_01539">
    <property type="entry name" value="TmcAL"/>
    <property type="match status" value="1"/>
</dbReference>
<dbReference type="GO" id="GO:0016740">
    <property type="term" value="F:transferase activity"/>
    <property type="evidence" value="ECO:0007669"/>
    <property type="project" value="UniProtKB-KW"/>
</dbReference>
<dbReference type="GO" id="GO:0005737">
    <property type="term" value="C:cytoplasm"/>
    <property type="evidence" value="ECO:0007669"/>
    <property type="project" value="UniProtKB-SubCell"/>
</dbReference>
<dbReference type="GO" id="GO:0006400">
    <property type="term" value="P:tRNA modification"/>
    <property type="evidence" value="ECO:0007669"/>
    <property type="project" value="UniProtKB-UniRule"/>
</dbReference>
<keyword evidence="2" id="KW-0808">Transferase</keyword>
<dbReference type="PANTHER" id="PTHR37825:SF1">
    <property type="entry name" value="TRNA(MET) CYTIDINE ACETATE LIGASE"/>
    <property type="match status" value="1"/>
</dbReference>
<evidence type="ECO:0000313" key="3">
    <source>
        <dbReference type="Proteomes" id="UP000031129"/>
    </source>
</evidence>
<keyword evidence="1" id="KW-0819">tRNA processing</keyword>
<feature type="binding site" evidence="1">
    <location>
        <position position="182"/>
    </location>
    <ligand>
        <name>ATP</name>
        <dbReference type="ChEBI" id="CHEBI:30616"/>
    </ligand>
</feature>
<keyword evidence="3" id="KW-1185">Reference proteome</keyword>
<dbReference type="OrthoDB" id="9769796at2"/>
<comment type="catalytic activity">
    <reaction evidence="1">
        <text>cytidine(34) in elongator tRNA(Met) + acetate + ATP = N(4)-acetylcytidine(34) in elongator tRNA(Met) + AMP + diphosphate</text>
        <dbReference type="Rhea" id="RHEA:58144"/>
        <dbReference type="Rhea" id="RHEA-COMP:10693"/>
        <dbReference type="Rhea" id="RHEA-COMP:10694"/>
        <dbReference type="ChEBI" id="CHEBI:30089"/>
        <dbReference type="ChEBI" id="CHEBI:30616"/>
        <dbReference type="ChEBI" id="CHEBI:33019"/>
        <dbReference type="ChEBI" id="CHEBI:74900"/>
        <dbReference type="ChEBI" id="CHEBI:82748"/>
        <dbReference type="ChEBI" id="CHEBI:456215"/>
    </reaction>
</comment>
<proteinExistence type="inferred from homology"/>
<feature type="binding site" evidence="1">
    <location>
        <position position="100"/>
    </location>
    <ligand>
        <name>ATP</name>
        <dbReference type="ChEBI" id="CHEBI:30616"/>
    </ligand>
</feature>
<dbReference type="InterPro" id="IPR014729">
    <property type="entry name" value="Rossmann-like_a/b/a_fold"/>
</dbReference>
<dbReference type="NCBIfam" id="NF010192">
    <property type="entry name" value="PRK13671.1"/>
    <property type="match status" value="1"/>
</dbReference>
<sequence length="317" mass="36632">MAIAIIAEYNPFHNGHIYQLEYTKKNFPEDKIYVILSGNFTQRGEISLADFETKSKIALKYGADFIIRLPFKFATQAAHIFAKGALKIINEHKINKIIFGSESNDVENLYNLAKLWNDNQASYNASLKYALKLGYSFPKASAFALEEITGQKIVLPNDILGFEYIKQIVANNYPIKAYTLKRKEEYSEKNPNSKVVSATYLRQLISENKSISQFSPMKFQQPVCSLAYLYPEFQKIVRETPAEILAKTWLISEGIENLFKKHIDQPNLEKFLSAVNSKRYTNSRIKRAILYILFKIEDPAKFDETKVKLECWKNQEY</sequence>
<dbReference type="GO" id="GO:0016879">
    <property type="term" value="F:ligase activity, forming carbon-nitrogen bonds"/>
    <property type="evidence" value="ECO:0007669"/>
    <property type="project" value="UniProtKB-UniRule"/>
</dbReference>
<dbReference type="KEGG" id="mfq:MYF_01910"/>